<dbReference type="AlphaFoldDB" id="A0A6G5A111"/>
<proteinExistence type="predicted"/>
<dbReference type="EMBL" id="GIKN01002429">
    <property type="protein sequence ID" value="NIE44702.1"/>
    <property type="molecule type" value="Transcribed_RNA"/>
</dbReference>
<organism evidence="1">
    <name type="scientific">Rhipicephalus microplus</name>
    <name type="common">Cattle tick</name>
    <name type="synonym">Boophilus microplus</name>
    <dbReference type="NCBI Taxonomy" id="6941"/>
    <lineage>
        <taxon>Eukaryota</taxon>
        <taxon>Metazoa</taxon>
        <taxon>Ecdysozoa</taxon>
        <taxon>Arthropoda</taxon>
        <taxon>Chelicerata</taxon>
        <taxon>Arachnida</taxon>
        <taxon>Acari</taxon>
        <taxon>Parasitiformes</taxon>
        <taxon>Ixodida</taxon>
        <taxon>Ixodoidea</taxon>
        <taxon>Ixodidae</taxon>
        <taxon>Rhipicephalinae</taxon>
        <taxon>Rhipicephalus</taxon>
        <taxon>Boophilus</taxon>
    </lineage>
</organism>
<dbReference type="EMBL" id="GHWJ01009935">
    <property type="protein sequence ID" value="NOV42672.1"/>
    <property type="molecule type" value="Transcribed_RNA"/>
</dbReference>
<sequence>MYAALIPSAFLLLFLFVTIGIYTIDVCTTPLVLVSLRCHIDDKKPAGSLRSNPIIYTNIYYQPSTCGLRYPVPRVHTQSLPNIFHRNKQSSCACKSVNECSHAIAERLEGCTTYVDEHQTV</sequence>
<name>A0A6G5A111_RHIMP</name>
<evidence type="ECO:0000313" key="2">
    <source>
        <dbReference type="EMBL" id="NOV42672.1"/>
    </source>
</evidence>
<protein>
    <submittedName>
        <fullName evidence="1">Putative secreted protein</fullName>
    </submittedName>
</protein>
<accession>A0A6G5A111</accession>
<reference evidence="1" key="2">
    <citation type="submission" date="2020-03" db="EMBL/GenBank/DDBJ databases">
        <title>A transcriptome and proteome of the tick Rhipicephalus microplus shaped by the genetic composition of its hosts and developmental stage.</title>
        <authorList>
            <person name="Garcia G.R."/>
            <person name="Ribeiro J.M.C."/>
            <person name="Maruyama S.R."/>
            <person name="Gardinasse L.G."/>
            <person name="Nelson K."/>
            <person name="Ferreira B.R."/>
            <person name="Andrade T.G."/>
            <person name="Santos I.K.F.M."/>
        </authorList>
    </citation>
    <scope>NUCLEOTIDE SEQUENCE</scope>
    <source>
        <strain evidence="1">NSGR</strain>
        <tissue evidence="1">Salivary glands</tissue>
    </source>
</reference>
<reference evidence="2" key="1">
    <citation type="submission" date="2019-09" db="EMBL/GenBank/DDBJ databases">
        <title>Organ-specific transcriptomic study of the physiology of the cattle tick, Rhipicephalus microplus.</title>
        <authorList>
            <person name="Tirloni L."/>
            <person name="Braz G."/>
            <person name="Gandara A.C.P."/>
            <person name="Sabadin G.A."/>
            <person name="da Silva R.M."/>
            <person name="Guizzo M.G."/>
            <person name="Machado J.A."/>
            <person name="Costa E.P."/>
            <person name="Gomes H.F."/>
            <person name="Moraes J."/>
            <person name="Mota M.B.S."/>
            <person name="Mesquita R.D."/>
            <person name="Alvarenga P.H."/>
            <person name="Alves F."/>
            <person name="Seixas A."/>
            <person name="da Fonseca R.N."/>
            <person name="Fogaca A."/>
            <person name="Logullo C."/>
            <person name="Tanaka A."/>
            <person name="Daffre S."/>
            <person name="Termignoni C."/>
            <person name="Vaz I.S.Jr."/>
            <person name="Oliveira P.L."/>
            <person name="Ribeiro J.M."/>
        </authorList>
    </citation>
    <scope>NUCLEOTIDE SEQUENCE</scope>
    <source>
        <strain evidence="2">Porto Alegre</strain>
    </source>
</reference>
<evidence type="ECO:0000313" key="1">
    <source>
        <dbReference type="EMBL" id="NIE44702.1"/>
    </source>
</evidence>